<feature type="transmembrane region" description="Helical" evidence="1">
    <location>
        <begin position="288"/>
        <end position="312"/>
    </location>
</feature>
<dbReference type="Proteomes" id="UP000617531">
    <property type="component" value="Unassembled WGS sequence"/>
</dbReference>
<dbReference type="PANTHER" id="PTHR43685">
    <property type="entry name" value="GLYCOSYLTRANSFERASE"/>
    <property type="match status" value="1"/>
</dbReference>
<keyword evidence="1" id="KW-0472">Membrane</keyword>
<comment type="caution">
    <text evidence="3">The sequence shown here is derived from an EMBL/GenBank/DDBJ whole genome shotgun (WGS) entry which is preliminary data.</text>
</comment>
<keyword evidence="1" id="KW-1133">Transmembrane helix</keyword>
<dbReference type="Pfam" id="PF00535">
    <property type="entry name" value="Glycos_transf_2"/>
    <property type="match status" value="1"/>
</dbReference>
<dbReference type="SUPFAM" id="SSF53448">
    <property type="entry name" value="Nucleotide-diphospho-sugar transferases"/>
    <property type="match status" value="1"/>
</dbReference>
<proteinExistence type="predicted"/>
<name>A0A8J3DVF7_9MICO</name>
<dbReference type="AlphaFoldDB" id="A0A8J3DVF7"/>
<reference evidence="3" key="1">
    <citation type="journal article" date="2014" name="Int. J. Syst. Evol. Microbiol.">
        <title>Complete genome sequence of Corynebacterium casei LMG S-19264T (=DSM 44701T), isolated from a smear-ripened cheese.</title>
        <authorList>
            <consortium name="US DOE Joint Genome Institute (JGI-PGF)"/>
            <person name="Walter F."/>
            <person name="Albersmeier A."/>
            <person name="Kalinowski J."/>
            <person name="Ruckert C."/>
        </authorList>
    </citation>
    <scope>NUCLEOTIDE SEQUENCE</scope>
    <source>
        <strain evidence="3">CGMCC 1.16548</strain>
    </source>
</reference>
<keyword evidence="4" id="KW-1185">Reference proteome</keyword>
<feature type="domain" description="Glycosyltransferase 2-like" evidence="2">
    <location>
        <begin position="22"/>
        <end position="189"/>
    </location>
</feature>
<dbReference type="InterPro" id="IPR050834">
    <property type="entry name" value="Glycosyltransf_2"/>
</dbReference>
<evidence type="ECO:0000256" key="1">
    <source>
        <dbReference type="SAM" id="Phobius"/>
    </source>
</evidence>
<dbReference type="InterPro" id="IPR029044">
    <property type="entry name" value="Nucleotide-diphossugar_trans"/>
</dbReference>
<evidence type="ECO:0000313" key="4">
    <source>
        <dbReference type="Proteomes" id="UP000617531"/>
    </source>
</evidence>
<dbReference type="InterPro" id="IPR001173">
    <property type="entry name" value="Glyco_trans_2-like"/>
</dbReference>
<accession>A0A8J3DVF7</accession>
<feature type="transmembrane region" description="Helical" evidence="1">
    <location>
        <begin position="260"/>
        <end position="282"/>
    </location>
</feature>
<dbReference type="Gene3D" id="3.90.550.10">
    <property type="entry name" value="Spore Coat Polysaccharide Biosynthesis Protein SpsA, Chain A"/>
    <property type="match status" value="1"/>
</dbReference>
<dbReference type="CDD" id="cd02525">
    <property type="entry name" value="Succinoglycan_BP_ExoA"/>
    <property type="match status" value="1"/>
</dbReference>
<dbReference type="RefSeq" id="WP_191281372.1">
    <property type="nucleotide sequence ID" value="NZ_BNAI01000001.1"/>
</dbReference>
<reference evidence="3" key="2">
    <citation type="submission" date="2020-09" db="EMBL/GenBank/DDBJ databases">
        <authorList>
            <person name="Sun Q."/>
            <person name="Zhou Y."/>
        </authorList>
    </citation>
    <scope>NUCLEOTIDE SEQUENCE</scope>
    <source>
        <strain evidence="3">CGMCC 1.16548</strain>
    </source>
</reference>
<evidence type="ECO:0000313" key="3">
    <source>
        <dbReference type="EMBL" id="GHF03912.1"/>
    </source>
</evidence>
<keyword evidence="1" id="KW-0812">Transmembrane</keyword>
<sequence>MPSRAVSGDSGFPNSGPPVAVSYVMPVLNEAGYLEAAIASIVGQDHPGDFEIVLAVGPSTDGTADIVDRLVAADHRIRIVENPGMDIPIGLNLAIAASRHPIIVRVDAHTELAPGYTSRAVATLERTGAASLGGVMIATGKPGLQAAVARAYNSRYGLGGGAYHGEQATEGPAESAYMGVMRADALREIGGFDETLRRGEDWELNYRLRQAGHIVWLDPQLRVSYWPRSTLLKLHRQFFATGVWRGELVRRLGARNPLRFFAPPVLLISLVLSLILLPLHLTGVLSGWLGWMLALTYLGPIAYLGLLVVAAVTTPGSLADRIRLMVVLATMHLSWGAGFILGVVRGARDVVDRSRTES</sequence>
<organism evidence="3 4">
    <name type="scientific">Pseudolysinimonas yzui</name>
    <dbReference type="NCBI Taxonomy" id="2708254"/>
    <lineage>
        <taxon>Bacteria</taxon>
        <taxon>Bacillati</taxon>
        <taxon>Actinomycetota</taxon>
        <taxon>Actinomycetes</taxon>
        <taxon>Micrococcales</taxon>
        <taxon>Microbacteriaceae</taxon>
        <taxon>Pseudolysinimonas</taxon>
    </lineage>
</organism>
<dbReference type="PANTHER" id="PTHR43685:SF2">
    <property type="entry name" value="GLYCOSYLTRANSFERASE 2-LIKE DOMAIN-CONTAINING PROTEIN"/>
    <property type="match status" value="1"/>
</dbReference>
<evidence type="ECO:0000259" key="2">
    <source>
        <dbReference type="Pfam" id="PF00535"/>
    </source>
</evidence>
<gene>
    <name evidence="3" type="primary">exoA</name>
    <name evidence="3" type="ORF">GCM10011600_00240</name>
</gene>
<feature type="transmembrane region" description="Helical" evidence="1">
    <location>
        <begin position="324"/>
        <end position="344"/>
    </location>
</feature>
<dbReference type="EMBL" id="BNAI01000001">
    <property type="protein sequence ID" value="GHF03912.1"/>
    <property type="molecule type" value="Genomic_DNA"/>
</dbReference>
<protein>
    <submittedName>
        <fullName evidence="3">Succinoglycan biosynthesis protein exoa</fullName>
    </submittedName>
</protein>